<evidence type="ECO:0008006" key="4">
    <source>
        <dbReference type="Google" id="ProtNLM"/>
    </source>
</evidence>
<dbReference type="VEuPathDB" id="FungiDB:CC77DRAFT_615562"/>
<gene>
    <name evidence="2" type="ORF">CC77DRAFT_615562</name>
</gene>
<dbReference type="OMA" id="VICTDDM"/>
<evidence type="ECO:0000313" key="3">
    <source>
        <dbReference type="Proteomes" id="UP000077248"/>
    </source>
</evidence>
<name>A0A177DXX1_ALTAL</name>
<dbReference type="Proteomes" id="UP000077248">
    <property type="component" value="Unassembled WGS sequence"/>
</dbReference>
<dbReference type="EMBL" id="KV441472">
    <property type="protein sequence ID" value="OAG23629.1"/>
    <property type="molecule type" value="Genomic_DNA"/>
</dbReference>
<feature type="region of interest" description="Disordered" evidence="1">
    <location>
        <begin position="154"/>
        <end position="179"/>
    </location>
</feature>
<dbReference type="GeneID" id="29118048"/>
<dbReference type="AlphaFoldDB" id="A0A177DXX1"/>
<dbReference type="KEGG" id="aalt:CC77DRAFT_615562"/>
<feature type="compositionally biased region" description="Acidic residues" evidence="1">
    <location>
        <begin position="119"/>
        <end position="134"/>
    </location>
</feature>
<feature type="region of interest" description="Disordered" evidence="1">
    <location>
        <begin position="114"/>
        <end position="134"/>
    </location>
</feature>
<evidence type="ECO:0000313" key="2">
    <source>
        <dbReference type="EMBL" id="OAG23629.1"/>
    </source>
</evidence>
<organism evidence="2 3">
    <name type="scientific">Alternaria alternata</name>
    <name type="common">Alternaria rot fungus</name>
    <name type="synonym">Torula alternata</name>
    <dbReference type="NCBI Taxonomy" id="5599"/>
    <lineage>
        <taxon>Eukaryota</taxon>
        <taxon>Fungi</taxon>
        <taxon>Dikarya</taxon>
        <taxon>Ascomycota</taxon>
        <taxon>Pezizomycotina</taxon>
        <taxon>Dothideomycetes</taxon>
        <taxon>Pleosporomycetidae</taxon>
        <taxon>Pleosporales</taxon>
        <taxon>Pleosporineae</taxon>
        <taxon>Pleosporaceae</taxon>
        <taxon>Alternaria</taxon>
        <taxon>Alternaria sect. Alternaria</taxon>
        <taxon>Alternaria alternata complex</taxon>
    </lineage>
</organism>
<sequence>MFMHPSPGSLVQYRASGLFLPLWPAVICTDDMAPKEVVRARPAGYVTLLLKLGDNLEFRWALTTEMSNYNPFVPFRHEEIVGNTPGLGNAYEMANNALEASLGLDYWREQVTNTTSDAEYSESEATDSDGDTCSEPEMRKALRLSREEFYDKQSKEETVRNAKLPTPSISPPIPARGLGNQRTIVPVDTGGSSHLFTSFFDRTLSGLDRGRREPISDAVEGEILQSKGFVQVLVGPNSQVSTLQKESIWNRPYFRDPRFGVNLFDHNDDGIWNLQHPALVEIDPEDFIFAAEYLESGGFGYRYPQDGGEMEEAFAQCVSAWFTVEKLGMSDMMDHVVEKLEGCIEPEMQDVLVFAYQVYVSQDTALPSQVRLKDYLAMYIAENWWIYLDDDNLSSDFIEKLKRLPELERDIYERRLPALRERLSGDQENSETEME</sequence>
<reference evidence="2 3" key="1">
    <citation type="submission" date="2016-05" db="EMBL/GenBank/DDBJ databases">
        <title>Comparative analysis of secretome profiles of manganese(II)-oxidizing ascomycete fungi.</title>
        <authorList>
            <consortium name="DOE Joint Genome Institute"/>
            <person name="Zeiner C.A."/>
            <person name="Purvine S.O."/>
            <person name="Zink E.M."/>
            <person name="Wu S."/>
            <person name="Pasa-Tolic L."/>
            <person name="Chaput D.L."/>
            <person name="Haridas S."/>
            <person name="Grigoriev I.V."/>
            <person name="Santelli C.M."/>
            <person name="Hansel C.M."/>
        </authorList>
    </citation>
    <scope>NUCLEOTIDE SEQUENCE [LARGE SCALE GENOMIC DNA]</scope>
    <source>
        <strain evidence="2 3">SRC1lrK2f</strain>
    </source>
</reference>
<proteinExistence type="predicted"/>
<dbReference type="RefSeq" id="XP_018389050.1">
    <property type="nucleotide sequence ID" value="XM_018532454.1"/>
</dbReference>
<evidence type="ECO:0000256" key="1">
    <source>
        <dbReference type="SAM" id="MobiDB-lite"/>
    </source>
</evidence>
<accession>A0A177DXX1</accession>
<protein>
    <recommendedName>
        <fullName evidence="4">PWWP domain-containing protein</fullName>
    </recommendedName>
</protein>
<keyword evidence="3" id="KW-1185">Reference proteome</keyword>